<dbReference type="GO" id="GO:0016491">
    <property type="term" value="F:oxidoreductase activity"/>
    <property type="evidence" value="ECO:0007669"/>
    <property type="project" value="UniProtKB-KW"/>
</dbReference>
<dbReference type="InterPro" id="IPR013328">
    <property type="entry name" value="6PGD_dom2"/>
</dbReference>
<dbReference type="RefSeq" id="WP_092859767.1">
    <property type="nucleotide sequence ID" value="NZ_FOQH01000004.1"/>
</dbReference>
<evidence type="ECO:0000313" key="6">
    <source>
        <dbReference type="Proteomes" id="UP000199377"/>
    </source>
</evidence>
<evidence type="ECO:0000313" key="5">
    <source>
        <dbReference type="EMBL" id="SFI14350.1"/>
    </source>
</evidence>
<protein>
    <submittedName>
        <fullName evidence="5">3-hydroxyisobutyrate dehydrogenase</fullName>
    </submittedName>
</protein>
<dbReference type="PIRSF" id="PIRSF000103">
    <property type="entry name" value="HIBADH"/>
    <property type="match status" value="1"/>
</dbReference>
<reference evidence="5 6" key="1">
    <citation type="submission" date="2016-10" db="EMBL/GenBank/DDBJ databases">
        <authorList>
            <person name="de Groot N.N."/>
        </authorList>
    </citation>
    <scope>NUCLEOTIDE SEQUENCE [LARGE SCALE GENOMIC DNA]</scope>
    <source>
        <strain evidence="5 6">CGMCC 1.11030</strain>
    </source>
</reference>
<gene>
    <name evidence="5" type="ORF">SAMN05216258_104499</name>
</gene>
<accession>A0A1I3FT01</accession>
<dbReference type="SUPFAM" id="SSF48179">
    <property type="entry name" value="6-phosphogluconate dehydrogenase C-terminal domain-like"/>
    <property type="match status" value="1"/>
</dbReference>
<dbReference type="PANTHER" id="PTHR43580:SF2">
    <property type="entry name" value="CYTOKINE-LIKE NUCLEAR FACTOR N-PAC"/>
    <property type="match status" value="1"/>
</dbReference>
<dbReference type="InterPro" id="IPR015815">
    <property type="entry name" value="HIBADH-related"/>
</dbReference>
<evidence type="ECO:0000259" key="4">
    <source>
        <dbReference type="Pfam" id="PF09130"/>
    </source>
</evidence>
<name>A0A1I3FT01_9RHOB</name>
<dbReference type="InterPro" id="IPR008927">
    <property type="entry name" value="6-PGluconate_DH-like_C_sf"/>
</dbReference>
<dbReference type="SUPFAM" id="SSF51735">
    <property type="entry name" value="NAD(P)-binding Rossmann-fold domains"/>
    <property type="match status" value="1"/>
</dbReference>
<dbReference type="STRING" id="1114924.SAMN05216258_104499"/>
<dbReference type="Gene3D" id="1.10.1040.10">
    <property type="entry name" value="N-(1-d-carboxylethyl)-l-norvaline Dehydrogenase, domain 2"/>
    <property type="match status" value="1"/>
</dbReference>
<organism evidence="5 6">
    <name type="scientific">Albimonas pacifica</name>
    <dbReference type="NCBI Taxonomy" id="1114924"/>
    <lineage>
        <taxon>Bacteria</taxon>
        <taxon>Pseudomonadati</taxon>
        <taxon>Pseudomonadota</taxon>
        <taxon>Alphaproteobacteria</taxon>
        <taxon>Rhodobacterales</taxon>
        <taxon>Paracoccaceae</taxon>
        <taxon>Albimonas</taxon>
    </lineage>
</organism>
<dbReference type="OrthoDB" id="4333at2"/>
<dbReference type="PANTHER" id="PTHR43580">
    <property type="entry name" value="OXIDOREDUCTASE GLYR1-RELATED"/>
    <property type="match status" value="1"/>
</dbReference>
<feature type="active site" evidence="2">
    <location>
        <position position="181"/>
    </location>
</feature>
<dbReference type="InterPro" id="IPR015814">
    <property type="entry name" value="Pgluconate_DH_NAD-bd_C"/>
</dbReference>
<dbReference type="Proteomes" id="UP000199377">
    <property type="component" value="Unassembled WGS sequence"/>
</dbReference>
<feature type="domain" description="Phosphogluconate dehydrogenase NAD-binding putative C-terminal" evidence="4">
    <location>
        <begin position="202"/>
        <end position="272"/>
    </location>
</feature>
<dbReference type="GO" id="GO:0050661">
    <property type="term" value="F:NADP binding"/>
    <property type="evidence" value="ECO:0007669"/>
    <property type="project" value="InterPro"/>
</dbReference>
<dbReference type="InterPro" id="IPR036291">
    <property type="entry name" value="NAD(P)-bd_dom_sf"/>
</dbReference>
<dbReference type="EMBL" id="FOQH01000004">
    <property type="protein sequence ID" value="SFI14350.1"/>
    <property type="molecule type" value="Genomic_DNA"/>
</dbReference>
<dbReference type="Pfam" id="PF03446">
    <property type="entry name" value="NAD_binding_2"/>
    <property type="match status" value="1"/>
</dbReference>
<evidence type="ECO:0000256" key="1">
    <source>
        <dbReference type="ARBA" id="ARBA00023002"/>
    </source>
</evidence>
<feature type="domain" description="6-phosphogluconate dehydrogenase NADP-binding" evidence="3">
    <location>
        <begin position="29"/>
        <end position="164"/>
    </location>
</feature>
<proteinExistence type="predicted"/>
<dbReference type="InterPro" id="IPR006115">
    <property type="entry name" value="6PGDH_NADP-bd"/>
</dbReference>
<evidence type="ECO:0000259" key="3">
    <source>
        <dbReference type="Pfam" id="PF03446"/>
    </source>
</evidence>
<dbReference type="InterPro" id="IPR051265">
    <property type="entry name" value="HIBADH-related_NP60_sf"/>
</dbReference>
<keyword evidence="6" id="KW-1185">Reference proteome</keyword>
<sequence length="296" mass="30657">MSDASDNKPAVAFVGFGEAALAFLSGWAEDRPAHVAAYDVKTEDPAAAAAMRARYAEAGATGADTPAQALAGAQAAFCVVTADRALEAAQAAAAAGIPPGLLWFDCNSCAPDTKRAAAEVVEAAGGRYVDVAVMAPVHPKRHRVPLLVSGPHAAEAVAVLEALGMNPAIAGEGVGEASAIKMVRSVMIKGMEALTTECFLAARRAGVEERVIASLLASDPEVNWPKRGAYNLERMMVHGARRAAEMREVALTVQALGLPPRMAAATAEWQDDVARLGAEPGEEDLIARVDAVLARL</sequence>
<evidence type="ECO:0000256" key="2">
    <source>
        <dbReference type="PIRSR" id="PIRSR000103-1"/>
    </source>
</evidence>
<dbReference type="AlphaFoldDB" id="A0A1I3FT01"/>
<keyword evidence="1" id="KW-0560">Oxidoreductase</keyword>
<dbReference type="Gene3D" id="3.40.50.720">
    <property type="entry name" value="NAD(P)-binding Rossmann-like Domain"/>
    <property type="match status" value="1"/>
</dbReference>
<dbReference type="Pfam" id="PF09130">
    <property type="entry name" value="DUF1932"/>
    <property type="match status" value="1"/>
</dbReference>